<name>A0A955RM40_9BACT</name>
<protein>
    <recommendedName>
        <fullName evidence="7">tRNA (guanine-N(7)-)-methyltransferase</fullName>
        <ecNumber evidence="7">2.1.1.33</ecNumber>
    </recommendedName>
    <alternativeName>
        <fullName evidence="7">tRNA (guanine(46)-N(7))-methyltransferase</fullName>
    </alternativeName>
    <alternativeName>
        <fullName evidence="7">tRNA(m7G46)-methyltransferase</fullName>
    </alternativeName>
</protein>
<proteinExistence type="inferred from homology"/>
<dbReference type="NCBIfam" id="TIGR00091">
    <property type="entry name" value="tRNA (guanosine(46)-N7)-methyltransferase TrmB"/>
    <property type="match status" value="1"/>
</dbReference>
<reference evidence="8" key="1">
    <citation type="submission" date="2020-04" db="EMBL/GenBank/DDBJ databases">
        <authorList>
            <person name="Zhang T."/>
        </authorList>
    </citation>
    <scope>NUCLEOTIDE SEQUENCE</scope>
    <source>
        <strain evidence="8">HKST-UBA09</strain>
    </source>
</reference>
<dbReference type="HAMAP" id="MF_01057">
    <property type="entry name" value="tRNA_methyltr_TrmB"/>
    <property type="match status" value="1"/>
</dbReference>
<dbReference type="Pfam" id="PF02390">
    <property type="entry name" value="Methyltransf_4"/>
    <property type="match status" value="1"/>
</dbReference>
<dbReference type="EMBL" id="JAGQLF010000032">
    <property type="protein sequence ID" value="MCA9386982.1"/>
    <property type="molecule type" value="Genomic_DNA"/>
</dbReference>
<dbReference type="InterPro" id="IPR003358">
    <property type="entry name" value="tRNA_(Gua-N-7)_MeTrfase_Trmb"/>
</dbReference>
<keyword evidence="6 7" id="KW-0819">tRNA processing</keyword>
<dbReference type="GO" id="GO:0043527">
    <property type="term" value="C:tRNA methyltransferase complex"/>
    <property type="evidence" value="ECO:0007669"/>
    <property type="project" value="TreeGrafter"/>
</dbReference>
<evidence type="ECO:0000313" key="9">
    <source>
        <dbReference type="Proteomes" id="UP000714915"/>
    </source>
</evidence>
<feature type="binding site" evidence="7">
    <location>
        <position position="68"/>
    </location>
    <ligand>
        <name>S-adenosyl-L-methionine</name>
        <dbReference type="ChEBI" id="CHEBI:59789"/>
    </ligand>
</feature>
<dbReference type="PROSITE" id="PS51625">
    <property type="entry name" value="SAM_MT_TRMB"/>
    <property type="match status" value="1"/>
</dbReference>
<dbReference type="NCBIfam" id="NF001080">
    <property type="entry name" value="PRK00121.2-2"/>
    <property type="match status" value="1"/>
</dbReference>
<dbReference type="Proteomes" id="UP000714915">
    <property type="component" value="Unassembled WGS sequence"/>
</dbReference>
<dbReference type="InterPro" id="IPR029063">
    <property type="entry name" value="SAM-dependent_MTases_sf"/>
</dbReference>
<comment type="similarity">
    <text evidence="7">Belongs to the class I-like SAM-binding methyltransferase superfamily. TrmB family.</text>
</comment>
<evidence type="ECO:0000256" key="7">
    <source>
        <dbReference type="HAMAP-Rule" id="MF_01057"/>
    </source>
</evidence>
<feature type="binding site" evidence="7">
    <location>
        <position position="121"/>
    </location>
    <ligand>
        <name>substrate</name>
    </ligand>
</feature>
<comment type="function">
    <text evidence="2 7">Catalyzes the formation of N(7)-methylguanine at position 46 (m7G46) in tRNA.</text>
</comment>
<evidence type="ECO:0000313" key="8">
    <source>
        <dbReference type="EMBL" id="MCA9386982.1"/>
    </source>
</evidence>
<evidence type="ECO:0000256" key="4">
    <source>
        <dbReference type="ARBA" id="ARBA00022679"/>
    </source>
</evidence>
<evidence type="ECO:0000256" key="5">
    <source>
        <dbReference type="ARBA" id="ARBA00022691"/>
    </source>
</evidence>
<evidence type="ECO:0000256" key="6">
    <source>
        <dbReference type="ARBA" id="ARBA00022694"/>
    </source>
</evidence>
<organism evidence="8 9">
    <name type="scientific">Candidatus Dojkabacteria bacterium</name>
    <dbReference type="NCBI Taxonomy" id="2099670"/>
    <lineage>
        <taxon>Bacteria</taxon>
        <taxon>Candidatus Dojkabacteria</taxon>
    </lineage>
</organism>
<dbReference type="GO" id="GO:0008176">
    <property type="term" value="F:tRNA (guanine(46)-N7)-methyltransferase activity"/>
    <property type="evidence" value="ECO:0007669"/>
    <property type="project" value="UniProtKB-UniRule"/>
</dbReference>
<dbReference type="PANTHER" id="PTHR23417">
    <property type="entry name" value="3-DEOXY-D-MANNO-OCTULOSONIC-ACID TRANSFERASE/TRNA GUANINE-N 7 - -METHYLTRANSFERASE"/>
    <property type="match status" value="1"/>
</dbReference>
<keyword evidence="5 7" id="KW-0949">S-adenosyl-L-methionine</keyword>
<comment type="caution">
    <text evidence="8">The sequence shown here is derived from an EMBL/GenBank/DDBJ whole genome shotgun (WGS) entry which is preliminary data.</text>
</comment>
<dbReference type="AlphaFoldDB" id="A0A955RM40"/>
<dbReference type="EC" id="2.1.1.33" evidence="7"/>
<comment type="pathway">
    <text evidence="7">tRNA modification; N(7)-methylguanine-tRNA biosynthesis.</text>
</comment>
<dbReference type="Gene3D" id="3.40.50.150">
    <property type="entry name" value="Vaccinia Virus protein VP39"/>
    <property type="match status" value="1"/>
</dbReference>
<evidence type="ECO:0000256" key="1">
    <source>
        <dbReference type="ARBA" id="ARBA00000142"/>
    </source>
</evidence>
<dbReference type="PANTHER" id="PTHR23417:SF14">
    <property type="entry name" value="PENTACOTRIPEPTIDE-REPEAT REGION OF PRORP DOMAIN-CONTAINING PROTEIN"/>
    <property type="match status" value="1"/>
</dbReference>
<keyword evidence="3 7" id="KW-0489">Methyltransferase</keyword>
<sequence length="213" mass="25067">MKRNKLQKFNELKTFDNVLEYTDQDFKKNIKDLLSSTDYICLELGCGNGDFSIELAKNSPSKLFIGIDIQGERLWHGAKNATFNKVPNVYFIRMFIDSIDEFVPKHSIDEIWITFPDPYPKKSKAQKRLTSNRFLEKYKKIMKDKGNINFKTDDNELFKFTLDELKNNGWKILSSIEDVHTAQHNISELNICTKFENKWINLGKKIFFLRFTS</sequence>
<keyword evidence="4 7" id="KW-0808">Transferase</keyword>
<dbReference type="CDD" id="cd02440">
    <property type="entry name" value="AdoMet_MTases"/>
    <property type="match status" value="1"/>
</dbReference>
<feature type="binding site" evidence="7">
    <location>
        <position position="43"/>
    </location>
    <ligand>
        <name>S-adenosyl-L-methionine</name>
        <dbReference type="ChEBI" id="CHEBI:59789"/>
    </ligand>
</feature>
<evidence type="ECO:0000256" key="3">
    <source>
        <dbReference type="ARBA" id="ARBA00022603"/>
    </source>
</evidence>
<dbReference type="SUPFAM" id="SSF53335">
    <property type="entry name" value="S-adenosyl-L-methionine-dependent methyltransferases"/>
    <property type="match status" value="1"/>
</dbReference>
<reference evidence="8" key="2">
    <citation type="journal article" date="2021" name="Microbiome">
        <title>Successional dynamics and alternative stable states in a saline activated sludge microbial community over 9 years.</title>
        <authorList>
            <person name="Wang Y."/>
            <person name="Ye J."/>
            <person name="Ju F."/>
            <person name="Liu L."/>
            <person name="Boyd J.A."/>
            <person name="Deng Y."/>
            <person name="Parks D.H."/>
            <person name="Jiang X."/>
            <person name="Yin X."/>
            <person name="Woodcroft B.J."/>
            <person name="Tyson G.W."/>
            <person name="Hugenholtz P."/>
            <person name="Polz M.F."/>
            <person name="Zhang T."/>
        </authorList>
    </citation>
    <scope>NUCLEOTIDE SEQUENCE</scope>
    <source>
        <strain evidence="8">HKST-UBA09</strain>
    </source>
</reference>
<feature type="binding site" evidence="7">
    <location>
        <position position="117"/>
    </location>
    <ligand>
        <name>S-adenosyl-L-methionine</name>
        <dbReference type="ChEBI" id="CHEBI:59789"/>
    </ligand>
</feature>
<feature type="binding site" evidence="7">
    <location>
        <position position="153"/>
    </location>
    <ligand>
        <name>substrate</name>
    </ligand>
</feature>
<accession>A0A955RM40</accession>
<evidence type="ECO:0000256" key="2">
    <source>
        <dbReference type="ARBA" id="ARBA00003015"/>
    </source>
</evidence>
<comment type="catalytic activity">
    <reaction evidence="1 7">
        <text>guanosine(46) in tRNA + S-adenosyl-L-methionine = N(7)-methylguanosine(46) in tRNA + S-adenosyl-L-homocysteine</text>
        <dbReference type="Rhea" id="RHEA:42708"/>
        <dbReference type="Rhea" id="RHEA-COMP:10188"/>
        <dbReference type="Rhea" id="RHEA-COMP:10189"/>
        <dbReference type="ChEBI" id="CHEBI:57856"/>
        <dbReference type="ChEBI" id="CHEBI:59789"/>
        <dbReference type="ChEBI" id="CHEBI:74269"/>
        <dbReference type="ChEBI" id="CHEBI:74480"/>
        <dbReference type="EC" id="2.1.1.33"/>
    </reaction>
</comment>
<gene>
    <name evidence="7 8" type="primary">trmB</name>
    <name evidence="8" type="ORF">KC669_03020</name>
</gene>
<feature type="binding site" evidence="7">
    <location>
        <begin position="193"/>
        <end position="196"/>
    </location>
    <ligand>
        <name>substrate</name>
    </ligand>
</feature>
<dbReference type="InterPro" id="IPR055361">
    <property type="entry name" value="tRNA_methyltr_TrmB_bact"/>
</dbReference>
<comment type="caution">
    <text evidence="7">Lacks conserved residue(s) required for the propagation of feature annotation.</text>
</comment>